<organism evidence="5">
    <name type="scientific">Strongyloides ratti</name>
    <name type="common">Parasitic roundworm</name>
    <dbReference type="NCBI Taxonomy" id="34506"/>
    <lineage>
        <taxon>Eukaryota</taxon>
        <taxon>Metazoa</taxon>
        <taxon>Ecdysozoa</taxon>
        <taxon>Nematoda</taxon>
        <taxon>Chromadorea</taxon>
        <taxon>Rhabditida</taxon>
        <taxon>Tylenchina</taxon>
        <taxon>Panagrolaimomorpha</taxon>
        <taxon>Strongyloidoidea</taxon>
        <taxon>Strongyloididae</taxon>
        <taxon>Strongyloides</taxon>
    </lineage>
</organism>
<dbReference type="RefSeq" id="XP_024502720.1">
    <property type="nucleotide sequence ID" value="XM_024648776.1"/>
</dbReference>
<dbReference type="GO" id="GO:0005634">
    <property type="term" value="C:nucleus"/>
    <property type="evidence" value="ECO:0007669"/>
    <property type="project" value="UniProtKB-SubCell"/>
</dbReference>
<reference evidence="5 6" key="1">
    <citation type="submission" date="2014-09" db="EMBL/GenBank/DDBJ databases">
        <authorList>
            <person name="Martin A.A."/>
        </authorList>
    </citation>
    <scope>NUCLEOTIDE SEQUENCE</scope>
    <source>
        <strain evidence="6">ED321</strain>
        <strain evidence="5">ED321 Heterogonic</strain>
    </source>
</reference>
<dbReference type="PANTHER" id="PTHR13026:SF0">
    <property type="entry name" value="RIBOSOMAL RNA PROCESSING 1B"/>
    <property type="match status" value="1"/>
</dbReference>
<comment type="similarity">
    <text evidence="2">Belongs to the RRP1 family.</text>
</comment>
<keyword evidence="6" id="KW-1185">Reference proteome</keyword>
<proteinExistence type="inferred from homology"/>
<dbReference type="InterPro" id="IPR010301">
    <property type="entry name" value="RRP1"/>
</dbReference>
<dbReference type="AlphaFoldDB" id="A0A090MW81"/>
<evidence type="ECO:0000256" key="1">
    <source>
        <dbReference type="ARBA" id="ARBA00004123"/>
    </source>
</evidence>
<keyword evidence="4" id="KW-0539">Nucleus</keyword>
<gene>
    <name evidence="5 7 8" type="ORF">SRAE_1000177900</name>
</gene>
<evidence type="ECO:0000313" key="8">
    <source>
        <dbReference type="WormBase" id="SRAE_1000177900"/>
    </source>
</evidence>
<dbReference type="Pfam" id="PF05997">
    <property type="entry name" value="Nop52"/>
    <property type="match status" value="1"/>
</dbReference>
<dbReference type="OrthoDB" id="2019504at2759"/>
<dbReference type="CTD" id="36375883"/>
<evidence type="ECO:0000256" key="3">
    <source>
        <dbReference type="ARBA" id="ARBA00022552"/>
    </source>
</evidence>
<dbReference type="GO" id="GO:0006364">
    <property type="term" value="P:rRNA processing"/>
    <property type="evidence" value="ECO:0007669"/>
    <property type="project" value="UniProtKB-KW"/>
</dbReference>
<reference evidence="7" key="2">
    <citation type="submission" date="2020-12" db="UniProtKB">
        <authorList>
            <consortium name="WormBaseParasite"/>
        </authorList>
    </citation>
    <scope>IDENTIFICATION</scope>
</reference>
<evidence type="ECO:0000313" key="7">
    <source>
        <dbReference type="WBParaSite" id="SRAE_1000177900.1"/>
    </source>
</evidence>
<evidence type="ECO:0000256" key="2">
    <source>
        <dbReference type="ARBA" id="ARBA00006374"/>
    </source>
</evidence>
<accession>A0A090MW81</accession>
<dbReference type="WormBase" id="SRAE_1000177900">
    <property type="protein sequence ID" value="SRP08685"/>
    <property type="gene ID" value="WBGene00258388"/>
</dbReference>
<dbReference type="GeneID" id="36375883"/>
<comment type="subcellular location">
    <subcellularLocation>
        <location evidence="1">Nucleus</location>
    </subcellularLocation>
</comment>
<dbReference type="OMA" id="SWNESIC"/>
<dbReference type="PANTHER" id="PTHR13026">
    <property type="entry name" value="NNP-1 PROTEIN NOVEL NUCLEAR PROTEIN 1 NOP52"/>
    <property type="match status" value="1"/>
</dbReference>
<dbReference type="Proteomes" id="UP000035682">
    <property type="component" value="Unplaced"/>
</dbReference>
<dbReference type="WBParaSite" id="SRAE_1000177900.1">
    <property type="protein sequence ID" value="SRAE_1000177900.1"/>
    <property type="gene ID" value="WBGene00258388"/>
</dbReference>
<name>A0A090MW81_STRRB</name>
<dbReference type="EMBL" id="LN609528">
    <property type="protein sequence ID" value="CEF63518.1"/>
    <property type="molecule type" value="Genomic_DNA"/>
</dbReference>
<keyword evidence="3" id="KW-0698">rRNA processing</keyword>
<dbReference type="GO" id="GO:0030688">
    <property type="term" value="C:preribosome, small subunit precursor"/>
    <property type="evidence" value="ECO:0007669"/>
    <property type="project" value="InterPro"/>
</dbReference>
<protein>
    <submittedName>
        <fullName evidence="5 7">Ribosomal RNA processing protein 1 homolog</fullName>
    </submittedName>
</protein>
<evidence type="ECO:0000313" key="5">
    <source>
        <dbReference type="EMBL" id="CEF63518.1"/>
    </source>
</evidence>
<dbReference type="STRING" id="34506.A0A090MW81"/>
<evidence type="ECO:0000313" key="6">
    <source>
        <dbReference type="Proteomes" id="UP000035682"/>
    </source>
</evidence>
<sequence length="222" mass="26629">MQDKALLHEDLCDRIVAVHDIFKRANERISFYYCLLSFIDKNILSIDKWRINKFLMLVRRIFRHIFSYTSKNSWNESICQKYIEMIDKNIFNNEERQFSNVMISHIVSVFMDEFDKALNNVPCEPEQQFIWYAPFLKALEKRATSDYVFERITKEIFEGILIIIEMENNDDTAIDKSNYRFPLSHISNSIFNIAKSDSTKSKRRKVLYNIVEKFKLAEKKYN</sequence>
<evidence type="ECO:0000256" key="4">
    <source>
        <dbReference type="ARBA" id="ARBA00023242"/>
    </source>
</evidence>